<dbReference type="EMBL" id="CABWIC010000030">
    <property type="protein sequence ID" value="VWM01222.1"/>
    <property type="molecule type" value="Genomic_DNA"/>
</dbReference>
<dbReference type="GO" id="GO:0003677">
    <property type="term" value="F:DNA binding"/>
    <property type="evidence" value="ECO:0007669"/>
    <property type="project" value="InterPro"/>
</dbReference>
<dbReference type="Gene3D" id="1.10.260.40">
    <property type="entry name" value="lambda repressor-like DNA-binding domains"/>
    <property type="match status" value="1"/>
</dbReference>
<organism evidence="3 5">
    <name type="scientific">Collinsella intestinalis</name>
    <dbReference type="NCBI Taxonomy" id="147207"/>
    <lineage>
        <taxon>Bacteria</taxon>
        <taxon>Bacillati</taxon>
        <taxon>Actinomycetota</taxon>
        <taxon>Coriobacteriia</taxon>
        <taxon>Coriobacteriales</taxon>
        <taxon>Coriobacteriaceae</taxon>
        <taxon>Collinsella</taxon>
    </lineage>
</organism>
<dbReference type="PROSITE" id="PS50943">
    <property type="entry name" value="HTH_CROC1"/>
    <property type="match status" value="1"/>
</dbReference>
<reference evidence="2" key="3">
    <citation type="submission" date="2021-02" db="EMBL/GenBank/DDBJ databases">
        <title>Infant gut strain persistence is associated with maternal origin, phylogeny, and functional potential including surface adhesion and iron acquisition.</title>
        <authorList>
            <person name="Lou Y.C."/>
        </authorList>
    </citation>
    <scope>NUCLEOTIDE SEQUENCE</scope>
    <source>
        <strain evidence="2">L3_128_245G1_dasL3_128_245G1_concoct_49</strain>
    </source>
</reference>
<feature type="domain" description="HTH cro/C1-type" evidence="1">
    <location>
        <begin position="34"/>
        <end position="88"/>
    </location>
</feature>
<evidence type="ECO:0000313" key="5">
    <source>
        <dbReference type="Proteomes" id="UP000286050"/>
    </source>
</evidence>
<dbReference type="SMART" id="SM00530">
    <property type="entry name" value="HTH_XRE"/>
    <property type="match status" value="1"/>
</dbReference>
<reference evidence="4 6" key="2">
    <citation type="submission" date="2019-10" db="EMBL/GenBank/DDBJ databases">
        <authorList>
            <person name="Wolf R A."/>
        </authorList>
    </citation>
    <scope>NUCLEOTIDE SEQUENCE [LARGE SCALE GENOMIC DNA]</scope>
    <source>
        <strain evidence="4">Collinsella_intestinalis_DSM_13632</strain>
    </source>
</reference>
<dbReference type="EMBL" id="QSJI01000003">
    <property type="protein sequence ID" value="RHD56073.1"/>
    <property type="molecule type" value="Genomic_DNA"/>
</dbReference>
<dbReference type="Proteomes" id="UP000738879">
    <property type="component" value="Unassembled WGS sequence"/>
</dbReference>
<sequence>MTGFREHLDESLKDPAFRHEWSAQETEREVMKSIVKARIAAGLTQKELADRCGMKAANLCRLENGNGNPSVATLSKIAHGLGKKLQISFV</sequence>
<dbReference type="Pfam" id="PF01381">
    <property type="entry name" value="HTH_3"/>
    <property type="match status" value="1"/>
</dbReference>
<dbReference type="RefSeq" id="WP_006723909.1">
    <property type="nucleotide sequence ID" value="NZ_CAJLDC010000001.1"/>
</dbReference>
<proteinExistence type="predicted"/>
<name>A0A414FXB9_9ACTN</name>
<protein>
    <submittedName>
        <fullName evidence="2 4">Helix-turn-helix</fullName>
    </submittedName>
    <submittedName>
        <fullName evidence="3">XRE family transcriptional regulator</fullName>
    </submittedName>
</protein>
<evidence type="ECO:0000259" key="1">
    <source>
        <dbReference type="PROSITE" id="PS50943"/>
    </source>
</evidence>
<dbReference type="CDD" id="cd00093">
    <property type="entry name" value="HTH_XRE"/>
    <property type="match status" value="1"/>
</dbReference>
<dbReference type="InterPro" id="IPR001387">
    <property type="entry name" value="Cro/C1-type_HTH"/>
</dbReference>
<evidence type="ECO:0000313" key="2">
    <source>
        <dbReference type="EMBL" id="MBS5147174.1"/>
    </source>
</evidence>
<dbReference type="SUPFAM" id="SSF47413">
    <property type="entry name" value="lambda repressor-like DNA-binding domains"/>
    <property type="match status" value="1"/>
</dbReference>
<evidence type="ECO:0000313" key="6">
    <source>
        <dbReference type="Proteomes" id="UP000405524"/>
    </source>
</evidence>
<dbReference type="Proteomes" id="UP000286050">
    <property type="component" value="Unassembled WGS sequence"/>
</dbReference>
<dbReference type="OrthoDB" id="3176995at2"/>
<dbReference type="AlphaFoldDB" id="A0A414FXB9"/>
<dbReference type="Proteomes" id="UP000405524">
    <property type="component" value="Unassembled WGS sequence"/>
</dbReference>
<evidence type="ECO:0000313" key="4">
    <source>
        <dbReference type="EMBL" id="VWM01222.1"/>
    </source>
</evidence>
<accession>A0A414FXB9</accession>
<reference evidence="3 5" key="1">
    <citation type="submission" date="2018-08" db="EMBL/GenBank/DDBJ databases">
        <title>A genome reference for cultivated species of the human gut microbiota.</title>
        <authorList>
            <person name="Zou Y."/>
            <person name="Xue W."/>
            <person name="Luo G."/>
        </authorList>
    </citation>
    <scope>NUCLEOTIDE SEQUENCE [LARGE SCALE GENOMIC DNA]</scope>
    <source>
        <strain evidence="3 5">AM30-5LB</strain>
    </source>
</reference>
<gene>
    <name evidence="3" type="ORF">DW787_05175</name>
    <name evidence="4" type="ORF">JKKLCJKK_01198</name>
    <name evidence="2" type="ORF">KHY67_05675</name>
</gene>
<dbReference type="EMBL" id="JAGZJA010000007">
    <property type="protein sequence ID" value="MBS5147174.1"/>
    <property type="molecule type" value="Genomic_DNA"/>
</dbReference>
<evidence type="ECO:0000313" key="3">
    <source>
        <dbReference type="EMBL" id="RHD56073.1"/>
    </source>
</evidence>
<dbReference type="InterPro" id="IPR010982">
    <property type="entry name" value="Lambda_DNA-bd_dom_sf"/>
</dbReference>